<keyword evidence="3" id="KW-1185">Reference proteome</keyword>
<dbReference type="HOGENOM" id="CLU_1390939_0_0_1"/>
<evidence type="ECO:0000313" key="2">
    <source>
        <dbReference type="EMBL" id="EPZ36519.1"/>
    </source>
</evidence>
<protein>
    <recommendedName>
        <fullName evidence="1">Cyclin N-terminal domain-containing protein</fullName>
    </recommendedName>
</protein>
<evidence type="ECO:0000259" key="1">
    <source>
        <dbReference type="Pfam" id="PF00134"/>
    </source>
</evidence>
<dbReference type="InterPro" id="IPR036915">
    <property type="entry name" value="Cyclin-like_sf"/>
</dbReference>
<name>A0A075B4P5_ROZAC</name>
<dbReference type="GO" id="GO:0016538">
    <property type="term" value="F:cyclin-dependent protein serine/threonine kinase regulator activity"/>
    <property type="evidence" value="ECO:0007669"/>
    <property type="project" value="InterPro"/>
</dbReference>
<dbReference type="PIRSF" id="PIRSF001771">
    <property type="entry name" value="Cyclin_A_B_D_E"/>
    <property type="match status" value="1"/>
</dbReference>
<proteinExistence type="predicted"/>
<dbReference type="PANTHER" id="PTHR10177">
    <property type="entry name" value="CYCLINS"/>
    <property type="match status" value="1"/>
</dbReference>
<dbReference type="EMBL" id="KE560528">
    <property type="protein sequence ID" value="EPZ36519.1"/>
    <property type="molecule type" value="Genomic_DNA"/>
</dbReference>
<dbReference type="PROSITE" id="PS51257">
    <property type="entry name" value="PROKAR_LIPOPROTEIN"/>
    <property type="match status" value="1"/>
</dbReference>
<dbReference type="Proteomes" id="UP000030755">
    <property type="component" value="Unassembled WGS sequence"/>
</dbReference>
<feature type="domain" description="Cyclin N-terminal" evidence="1">
    <location>
        <begin position="2"/>
        <end position="72"/>
    </location>
</feature>
<gene>
    <name evidence="2" type="ORF">O9G_004780</name>
</gene>
<reference evidence="2 3" key="1">
    <citation type="journal article" date="2013" name="Curr. Biol.">
        <title>Shared signatures of parasitism and phylogenomics unite Cryptomycota and microsporidia.</title>
        <authorList>
            <person name="James T.Y."/>
            <person name="Pelin A."/>
            <person name="Bonen L."/>
            <person name="Ahrendt S."/>
            <person name="Sain D."/>
            <person name="Corradi N."/>
            <person name="Stajich J.E."/>
        </authorList>
    </citation>
    <scope>NUCLEOTIDE SEQUENCE [LARGE SCALE GENOMIC DNA]</scope>
    <source>
        <strain evidence="2 3">CSF55</strain>
    </source>
</reference>
<dbReference type="OrthoDB" id="5590282at2759"/>
<dbReference type="InterPro" id="IPR039361">
    <property type="entry name" value="Cyclin"/>
</dbReference>
<dbReference type="STRING" id="988480.A0A075B4P5"/>
<sequence>MTLFDRVTAIKELPHDCLQLVATCCLLISCKINERRPPSLKRLVFLSDGSFSETDLQTMEKCVLTVLKWKINDPTSLEFIYALDQQLSLPSYLLSGVEQLLILMSLKQEFCRYLPSVKAMAALVSCMTIQRQGLPSLVNEALSLMTRSEEEVCIIEQCSKNLLYLYTTYESNVGHSNPSTCADVANKEFSHYVTGC</sequence>
<dbReference type="Pfam" id="PF00134">
    <property type="entry name" value="Cyclin_N"/>
    <property type="match status" value="1"/>
</dbReference>
<dbReference type="Gene3D" id="1.10.472.10">
    <property type="entry name" value="Cyclin-like"/>
    <property type="match status" value="1"/>
</dbReference>
<organism evidence="2 3">
    <name type="scientific">Rozella allomycis (strain CSF55)</name>
    <dbReference type="NCBI Taxonomy" id="988480"/>
    <lineage>
        <taxon>Eukaryota</taxon>
        <taxon>Fungi</taxon>
        <taxon>Fungi incertae sedis</taxon>
        <taxon>Cryptomycota</taxon>
        <taxon>Cryptomycota incertae sedis</taxon>
        <taxon>Rozella</taxon>
    </lineage>
</organism>
<accession>A0A075B4P5</accession>
<evidence type="ECO:0000313" key="3">
    <source>
        <dbReference type="Proteomes" id="UP000030755"/>
    </source>
</evidence>
<dbReference type="GO" id="GO:0044772">
    <property type="term" value="P:mitotic cell cycle phase transition"/>
    <property type="evidence" value="ECO:0007669"/>
    <property type="project" value="InterPro"/>
</dbReference>
<dbReference type="AlphaFoldDB" id="A0A075B4P5"/>
<dbReference type="InterPro" id="IPR006671">
    <property type="entry name" value="Cyclin_N"/>
</dbReference>
<dbReference type="InterPro" id="IPR046965">
    <property type="entry name" value="Cyclin_A/B-like"/>
</dbReference>
<dbReference type="SUPFAM" id="SSF47954">
    <property type="entry name" value="Cyclin-like"/>
    <property type="match status" value="1"/>
</dbReference>